<dbReference type="InterPro" id="IPR004666">
    <property type="entry name" value="Rp_bS6_RimK/Lys_biosynth_LsyX"/>
</dbReference>
<evidence type="ECO:0000259" key="5">
    <source>
        <dbReference type="PROSITE" id="PS50975"/>
    </source>
</evidence>
<feature type="domain" description="ATP-grasp" evidence="5">
    <location>
        <begin position="104"/>
        <end position="282"/>
    </location>
</feature>
<dbReference type="InterPro" id="IPR013815">
    <property type="entry name" value="ATP_grasp_subdomain_1"/>
</dbReference>
<dbReference type="Gene3D" id="3.30.470.20">
    <property type="entry name" value="ATP-grasp fold, B domain"/>
    <property type="match status" value="1"/>
</dbReference>
<evidence type="ECO:0000256" key="2">
    <source>
        <dbReference type="ARBA" id="ARBA00022741"/>
    </source>
</evidence>
<dbReference type="GO" id="GO:0005524">
    <property type="term" value="F:ATP binding"/>
    <property type="evidence" value="ECO:0007669"/>
    <property type="project" value="UniProtKB-UniRule"/>
</dbReference>
<evidence type="ECO:0000313" key="6">
    <source>
        <dbReference type="EMBL" id="XCJ18322.1"/>
    </source>
</evidence>
<organism evidence="6">
    <name type="scientific">Sporolactobacillus sp. Y61</name>
    <dbReference type="NCBI Taxonomy" id="3160863"/>
    <lineage>
        <taxon>Bacteria</taxon>
        <taxon>Bacillati</taxon>
        <taxon>Bacillota</taxon>
        <taxon>Bacilli</taxon>
        <taxon>Bacillales</taxon>
        <taxon>Sporolactobacillaceae</taxon>
        <taxon>Sporolactobacillus</taxon>
    </lineage>
</organism>
<keyword evidence="1" id="KW-0479">Metal-binding</keyword>
<sequence length="296" mass="33747">MKYGWIVYSESVVHNRYGNNAFDWMREEAGTHHIDLAVIFIEQLVIDMDQKPVFYYRGRKLQKPDFVVMRCYNRIVGSQLEQSGIRVINKTLAMFQARNKVVTAQILNRAGIPTPGMIYMMEKNYPFLRKQFDGKPFVMKAVEGSQGKNVFLVRNKSDFDEAWSKTSGYFLCQEFIHKSFGKDLRVYVLGGRVLGSVLRKSVSGFRANYALGGHAALYKTTEEIISLCTRTAKALNLEFCGIDLLFTENGLTVCEVNGNAGFRTISKVSDVDIPRELFNYVATSVYHEVHEPTVQK</sequence>
<dbReference type="GO" id="GO:0046872">
    <property type="term" value="F:metal ion binding"/>
    <property type="evidence" value="ECO:0007669"/>
    <property type="project" value="UniProtKB-KW"/>
</dbReference>
<evidence type="ECO:0000256" key="3">
    <source>
        <dbReference type="ARBA" id="ARBA00022840"/>
    </source>
</evidence>
<proteinExistence type="predicted"/>
<dbReference type="NCBIfam" id="TIGR00768">
    <property type="entry name" value="rimK_fam"/>
    <property type="match status" value="1"/>
</dbReference>
<keyword evidence="2 4" id="KW-0547">Nucleotide-binding</keyword>
<dbReference type="Gene3D" id="3.40.50.20">
    <property type="match status" value="1"/>
</dbReference>
<keyword evidence="6" id="KW-0436">Ligase</keyword>
<dbReference type="GO" id="GO:0043774">
    <property type="term" value="F:coenzyme F420-2 alpha-glutamyl ligase activity"/>
    <property type="evidence" value="ECO:0007669"/>
    <property type="project" value="TreeGrafter"/>
</dbReference>
<gene>
    <name evidence="6" type="ORF">ABNN70_03825</name>
</gene>
<dbReference type="GO" id="GO:0005737">
    <property type="term" value="C:cytoplasm"/>
    <property type="evidence" value="ECO:0007669"/>
    <property type="project" value="TreeGrafter"/>
</dbReference>
<dbReference type="Gene3D" id="3.30.1490.20">
    <property type="entry name" value="ATP-grasp fold, A domain"/>
    <property type="match status" value="1"/>
</dbReference>
<dbReference type="PANTHER" id="PTHR21621">
    <property type="entry name" value="RIBOSOMAL PROTEIN S6 MODIFICATION PROTEIN"/>
    <property type="match status" value="1"/>
</dbReference>
<name>A0AAU8IK24_9BACL</name>
<dbReference type="EMBL" id="CP159510">
    <property type="protein sequence ID" value="XCJ18322.1"/>
    <property type="molecule type" value="Genomic_DNA"/>
</dbReference>
<dbReference type="InterPro" id="IPR013651">
    <property type="entry name" value="ATP-grasp_RimK-type"/>
</dbReference>
<dbReference type="PANTHER" id="PTHR21621:SF2">
    <property type="entry name" value="COENZYME GAMMA-F420-2:ALPHA-L-GLUTAMATE LIGASE"/>
    <property type="match status" value="1"/>
</dbReference>
<evidence type="ECO:0000256" key="4">
    <source>
        <dbReference type="PROSITE-ProRule" id="PRU00409"/>
    </source>
</evidence>
<dbReference type="SUPFAM" id="SSF56059">
    <property type="entry name" value="Glutathione synthetase ATP-binding domain-like"/>
    <property type="match status" value="1"/>
</dbReference>
<evidence type="ECO:0000256" key="1">
    <source>
        <dbReference type="ARBA" id="ARBA00022723"/>
    </source>
</evidence>
<dbReference type="RefSeq" id="WP_353949370.1">
    <property type="nucleotide sequence ID" value="NZ_CP159510.1"/>
</dbReference>
<dbReference type="AlphaFoldDB" id="A0AAU8IK24"/>
<keyword evidence="3 4" id="KW-0067">ATP-binding</keyword>
<protein>
    <submittedName>
        <fullName evidence="6">RimK family alpha-L-glutamate ligase</fullName>
    </submittedName>
</protein>
<dbReference type="Pfam" id="PF08443">
    <property type="entry name" value="RimK"/>
    <property type="match status" value="1"/>
</dbReference>
<accession>A0AAU8IK24</accession>
<dbReference type="PROSITE" id="PS50975">
    <property type="entry name" value="ATP_GRASP"/>
    <property type="match status" value="1"/>
</dbReference>
<reference evidence="6" key="1">
    <citation type="submission" date="2024-06" db="EMBL/GenBank/DDBJ databases">
        <authorList>
            <person name="Fan A."/>
            <person name="Zhang F.Y."/>
            <person name="Zhang L."/>
        </authorList>
    </citation>
    <scope>NUCLEOTIDE SEQUENCE</scope>
    <source>
        <strain evidence="6">Y61</strain>
    </source>
</reference>
<dbReference type="InterPro" id="IPR011761">
    <property type="entry name" value="ATP-grasp"/>
</dbReference>